<proteinExistence type="predicted"/>
<dbReference type="RefSeq" id="WP_345036050.1">
    <property type="nucleotide sequence ID" value="NZ_BAABED010000001.1"/>
</dbReference>
<keyword evidence="4" id="KW-1185">Reference proteome</keyword>
<feature type="transmembrane region" description="Helical" evidence="2">
    <location>
        <begin position="32"/>
        <end position="53"/>
    </location>
</feature>
<dbReference type="Proteomes" id="UP001589536">
    <property type="component" value="Unassembled WGS sequence"/>
</dbReference>
<evidence type="ECO:0000313" key="3">
    <source>
        <dbReference type="EMBL" id="MFB9715865.1"/>
    </source>
</evidence>
<gene>
    <name evidence="3" type="ORF">ACFFPI_17335</name>
</gene>
<protein>
    <recommendedName>
        <fullName evidence="5">DUF2530 domain-containing protein</fullName>
    </recommendedName>
</protein>
<evidence type="ECO:0000256" key="1">
    <source>
        <dbReference type="SAM" id="MobiDB-lite"/>
    </source>
</evidence>
<keyword evidence="2" id="KW-0812">Transmembrane</keyword>
<sequence length="102" mass="10258">MSTHEPTRAFGTGPASAPEPLAQSVRARVGTVVWGLIILALAALIIISKLGLVALNSNYVLIGLMIGAGAALVIGGLMSARSRKGSGSAPESGSSTTNPDHH</sequence>
<accession>A0ABV5UUN0</accession>
<evidence type="ECO:0000313" key="4">
    <source>
        <dbReference type="Proteomes" id="UP001589536"/>
    </source>
</evidence>
<feature type="region of interest" description="Disordered" evidence="1">
    <location>
        <begin position="81"/>
        <end position="102"/>
    </location>
</feature>
<feature type="compositionally biased region" description="Polar residues" evidence="1">
    <location>
        <begin position="89"/>
        <end position="102"/>
    </location>
</feature>
<evidence type="ECO:0000256" key="2">
    <source>
        <dbReference type="SAM" id="Phobius"/>
    </source>
</evidence>
<organism evidence="3 4">
    <name type="scientific">Arthrobacter methylotrophus</name>
    <dbReference type="NCBI Taxonomy" id="121291"/>
    <lineage>
        <taxon>Bacteria</taxon>
        <taxon>Bacillati</taxon>
        <taxon>Actinomycetota</taxon>
        <taxon>Actinomycetes</taxon>
        <taxon>Micrococcales</taxon>
        <taxon>Micrococcaceae</taxon>
        <taxon>Arthrobacter</taxon>
    </lineage>
</organism>
<comment type="caution">
    <text evidence="3">The sequence shown here is derived from an EMBL/GenBank/DDBJ whole genome shotgun (WGS) entry which is preliminary data.</text>
</comment>
<feature type="transmembrane region" description="Helical" evidence="2">
    <location>
        <begin position="59"/>
        <end position="78"/>
    </location>
</feature>
<dbReference type="EMBL" id="JBHMBH010000039">
    <property type="protein sequence ID" value="MFB9715865.1"/>
    <property type="molecule type" value="Genomic_DNA"/>
</dbReference>
<keyword evidence="2" id="KW-1133">Transmembrane helix</keyword>
<name>A0ABV5UUN0_9MICC</name>
<keyword evidence="2" id="KW-0472">Membrane</keyword>
<evidence type="ECO:0008006" key="5">
    <source>
        <dbReference type="Google" id="ProtNLM"/>
    </source>
</evidence>
<reference evidence="3 4" key="1">
    <citation type="submission" date="2024-09" db="EMBL/GenBank/DDBJ databases">
        <authorList>
            <person name="Sun Q."/>
            <person name="Mori K."/>
        </authorList>
    </citation>
    <scope>NUCLEOTIDE SEQUENCE [LARGE SCALE GENOMIC DNA]</scope>
    <source>
        <strain evidence="3 4">JCM 13519</strain>
    </source>
</reference>